<evidence type="ECO:0000256" key="3">
    <source>
        <dbReference type="ARBA" id="ARBA00022679"/>
    </source>
</evidence>
<feature type="transmembrane region" description="Helical" evidence="8">
    <location>
        <begin position="216"/>
        <end position="237"/>
    </location>
</feature>
<dbReference type="AlphaFoldDB" id="H5TPI1"/>
<feature type="transmembrane region" description="Helical" evidence="8">
    <location>
        <begin position="322"/>
        <end position="353"/>
    </location>
</feature>
<dbReference type="GO" id="GO:0046872">
    <property type="term" value="F:metal ion binding"/>
    <property type="evidence" value="ECO:0007669"/>
    <property type="project" value="UniProtKB-KW"/>
</dbReference>
<feature type="binding site" evidence="7">
    <location>
        <position position="178"/>
    </location>
    <ligand>
        <name>Mg(2+)</name>
        <dbReference type="ChEBI" id="CHEBI:18420"/>
    </ligand>
</feature>
<evidence type="ECO:0000256" key="2">
    <source>
        <dbReference type="ARBA" id="ARBA00022475"/>
    </source>
</evidence>
<dbReference type="InterPro" id="IPR018480">
    <property type="entry name" value="PNAcMuramoyl-5peptid_Trfase_CS"/>
</dbReference>
<evidence type="ECO:0000256" key="4">
    <source>
        <dbReference type="ARBA" id="ARBA00022692"/>
    </source>
</evidence>
<proteinExistence type="predicted"/>
<dbReference type="PROSITE" id="PS01348">
    <property type="entry name" value="MRAY_2"/>
    <property type="match status" value="1"/>
</dbReference>
<dbReference type="GO" id="GO:0016780">
    <property type="term" value="F:phosphotransferase activity, for other substituted phosphate groups"/>
    <property type="evidence" value="ECO:0007669"/>
    <property type="project" value="InterPro"/>
</dbReference>
<dbReference type="Pfam" id="PF00953">
    <property type="entry name" value="Glycos_transf_4"/>
    <property type="match status" value="1"/>
</dbReference>
<keyword evidence="7" id="KW-0460">Magnesium</keyword>
<dbReference type="GO" id="GO:0071555">
    <property type="term" value="P:cell wall organization"/>
    <property type="evidence" value="ECO:0007669"/>
    <property type="project" value="TreeGrafter"/>
</dbReference>
<dbReference type="STRING" id="1108044.GOOTI_161_00055"/>
<comment type="cofactor">
    <cofactor evidence="7">
        <name>Mg(2+)</name>
        <dbReference type="ChEBI" id="CHEBI:18420"/>
    </cofactor>
</comment>
<comment type="subcellular location">
    <subcellularLocation>
        <location evidence="1">Cell membrane</location>
        <topology evidence="1">Multi-pass membrane protein</topology>
    </subcellularLocation>
</comment>
<evidence type="ECO:0000256" key="8">
    <source>
        <dbReference type="SAM" id="Phobius"/>
    </source>
</evidence>
<feature type="transmembrane region" description="Helical" evidence="8">
    <location>
        <begin position="93"/>
        <end position="116"/>
    </location>
</feature>
<keyword evidence="5 8" id="KW-1133">Transmembrane helix</keyword>
<evidence type="ECO:0000256" key="6">
    <source>
        <dbReference type="ARBA" id="ARBA00023136"/>
    </source>
</evidence>
<accession>H5TPI1</accession>
<evidence type="ECO:0000313" key="10">
    <source>
        <dbReference type="Proteomes" id="UP000005038"/>
    </source>
</evidence>
<feature type="binding site" evidence="7">
    <location>
        <position position="246"/>
    </location>
    <ligand>
        <name>Mg(2+)</name>
        <dbReference type="ChEBI" id="CHEBI:18420"/>
    </ligand>
</feature>
<dbReference type="GO" id="GO:0009103">
    <property type="term" value="P:lipopolysaccharide biosynthetic process"/>
    <property type="evidence" value="ECO:0007669"/>
    <property type="project" value="TreeGrafter"/>
</dbReference>
<evidence type="ECO:0000313" key="9">
    <source>
        <dbReference type="EMBL" id="GAB35389.1"/>
    </source>
</evidence>
<dbReference type="GO" id="GO:0005886">
    <property type="term" value="C:plasma membrane"/>
    <property type="evidence" value="ECO:0007669"/>
    <property type="project" value="UniProtKB-SubCell"/>
</dbReference>
<keyword evidence="2" id="KW-1003">Cell membrane</keyword>
<keyword evidence="6 8" id="KW-0472">Membrane</keyword>
<evidence type="ECO:0000256" key="7">
    <source>
        <dbReference type="PIRSR" id="PIRSR600715-1"/>
    </source>
</evidence>
<dbReference type="EMBL" id="BAFB01000161">
    <property type="protein sequence ID" value="GAB35389.1"/>
    <property type="molecule type" value="Genomic_DNA"/>
</dbReference>
<feature type="transmembrane region" description="Helical" evidence="8">
    <location>
        <begin position="359"/>
        <end position="378"/>
    </location>
</feature>
<dbReference type="PANTHER" id="PTHR22926">
    <property type="entry name" value="PHOSPHO-N-ACETYLMURAMOYL-PENTAPEPTIDE-TRANSFERASE"/>
    <property type="match status" value="1"/>
</dbReference>
<sequence length="384" mass="40103">MILLGMTFRTIGGMELSGVPFRELLLVCLFGVAGCYLTIPLVRRGAIAVGAVAIPRERDVHGTNMPRIGGAGVFLGMCTACALAMRLPALSNGFVYSSAMIATFTSAAIVMCVGAIDDILQIPPAVKLMGQIVAGLALALGGVRWRLLPGDGTVVVLDYTQSVLLTVILTVVIINAMNFTDGLDGLASGLAIVSFATVASFSAWRLNQSGGDVSYYSPLIVSTIGAGACIGFLFHNAHPAQIFLGDTGSMLLGVIVTSAVTQVTGMPLVDINEGLLTAFSPIIVFAGVILIPVLDATVAIVRRAASHKPIYIADKLHLHHRLLSIGFSHPGVVLLIICLASALSGMCLAISIQAPGWTLATRGFCACLCLLVICSRAFKMKLHN</sequence>
<dbReference type="PANTHER" id="PTHR22926:SF3">
    <property type="entry name" value="UNDECAPRENYL-PHOSPHATE ALPHA-N-ACETYLGLUCOSAMINYL 1-PHOSPHATE TRANSFERASE"/>
    <property type="match status" value="1"/>
</dbReference>
<dbReference type="InterPro" id="IPR000715">
    <property type="entry name" value="Glycosyl_transferase_4"/>
</dbReference>
<protein>
    <submittedName>
        <fullName evidence="9">UDP-N-acetylglucosamine--undecaprenyl-phosphate N-acetylglucosamine-1-phosphate transferase</fullName>
    </submittedName>
</protein>
<dbReference type="GO" id="GO:0044038">
    <property type="term" value="P:cell wall macromolecule biosynthetic process"/>
    <property type="evidence" value="ECO:0007669"/>
    <property type="project" value="TreeGrafter"/>
</dbReference>
<feature type="transmembrane region" description="Helical" evidence="8">
    <location>
        <begin position="24"/>
        <end position="42"/>
    </location>
</feature>
<feature type="transmembrane region" description="Helical" evidence="8">
    <location>
        <begin position="186"/>
        <end position="204"/>
    </location>
</feature>
<feature type="transmembrane region" description="Helical" evidence="8">
    <location>
        <begin position="128"/>
        <end position="147"/>
    </location>
</feature>
<keyword evidence="4 8" id="KW-0812">Transmembrane</keyword>
<comment type="caution">
    <text evidence="9">The sequence shown here is derived from an EMBL/GenBank/DDBJ whole genome shotgun (WGS) entry which is preliminary data.</text>
</comment>
<keyword evidence="7" id="KW-0479">Metal-binding</keyword>
<feature type="transmembrane region" description="Helical" evidence="8">
    <location>
        <begin position="249"/>
        <end position="269"/>
    </location>
</feature>
<dbReference type="Proteomes" id="UP000005038">
    <property type="component" value="Unassembled WGS sequence"/>
</dbReference>
<dbReference type="CDD" id="cd06853">
    <property type="entry name" value="GT_WecA_like"/>
    <property type="match status" value="1"/>
</dbReference>
<keyword evidence="3 9" id="KW-0808">Transferase</keyword>
<name>H5TPI1_GORO1</name>
<feature type="transmembrane region" description="Helical" evidence="8">
    <location>
        <begin position="159"/>
        <end position="179"/>
    </location>
</feature>
<evidence type="ECO:0000256" key="5">
    <source>
        <dbReference type="ARBA" id="ARBA00022989"/>
    </source>
</evidence>
<keyword evidence="10" id="KW-1185">Reference proteome</keyword>
<feature type="transmembrane region" description="Helical" evidence="8">
    <location>
        <begin position="68"/>
        <end position="87"/>
    </location>
</feature>
<gene>
    <name evidence="9" type="primary">wecA</name>
    <name evidence="9" type="ORF">GOOTI_161_00055</name>
</gene>
<organism evidence="9 10">
    <name type="scientific">Gordonia otitidis (strain DSM 44809 / CCUG 52243 / JCM 12355 / NBRC 100426 / IFM 10032)</name>
    <dbReference type="NCBI Taxonomy" id="1108044"/>
    <lineage>
        <taxon>Bacteria</taxon>
        <taxon>Bacillati</taxon>
        <taxon>Actinomycetota</taxon>
        <taxon>Actinomycetes</taxon>
        <taxon>Mycobacteriales</taxon>
        <taxon>Gordoniaceae</taxon>
        <taxon>Gordonia</taxon>
    </lineage>
</organism>
<reference evidence="9" key="1">
    <citation type="submission" date="2012-02" db="EMBL/GenBank/DDBJ databases">
        <title>Whole genome shotgun sequence of Gordonia otitidis NBRC 100426.</title>
        <authorList>
            <person name="Yoshida I."/>
            <person name="Hosoyama A."/>
            <person name="Tsuchikane K."/>
            <person name="Katsumata H."/>
            <person name="Yamazaki S."/>
            <person name="Fujita N."/>
        </authorList>
    </citation>
    <scope>NUCLEOTIDE SEQUENCE [LARGE SCALE GENOMIC DNA]</scope>
    <source>
        <strain evidence="9">NBRC 100426</strain>
    </source>
</reference>
<feature type="transmembrane region" description="Helical" evidence="8">
    <location>
        <begin position="275"/>
        <end position="301"/>
    </location>
</feature>
<evidence type="ECO:0000256" key="1">
    <source>
        <dbReference type="ARBA" id="ARBA00004651"/>
    </source>
</evidence>